<dbReference type="Pfam" id="PF13585">
    <property type="entry name" value="CHU_C"/>
    <property type="match status" value="1"/>
</dbReference>
<gene>
    <name evidence="4" type="ORF">ACFSQS_13820</name>
</gene>
<reference evidence="5" key="1">
    <citation type="journal article" date="2019" name="Int. J. Syst. Evol. Microbiol.">
        <title>The Global Catalogue of Microorganisms (GCM) 10K type strain sequencing project: providing services to taxonomists for standard genome sequencing and annotation.</title>
        <authorList>
            <consortium name="The Broad Institute Genomics Platform"/>
            <consortium name="The Broad Institute Genome Sequencing Center for Infectious Disease"/>
            <person name="Wu L."/>
            <person name="Ma J."/>
        </authorList>
    </citation>
    <scope>NUCLEOTIDE SEQUENCE [LARGE SCALE GENOMIC DNA]</scope>
    <source>
        <strain evidence="5">KCTC 42903</strain>
    </source>
</reference>
<feature type="chain" id="PRO_5046637135" evidence="3">
    <location>
        <begin position="21"/>
        <end position="493"/>
    </location>
</feature>
<evidence type="ECO:0000256" key="3">
    <source>
        <dbReference type="SAM" id="SignalP"/>
    </source>
</evidence>
<dbReference type="PANTHER" id="PTHR47566:SF1">
    <property type="entry name" value="PROTEIN NUD1"/>
    <property type="match status" value="1"/>
</dbReference>
<name>A0ABW5JXD0_9FLAO</name>
<keyword evidence="1" id="KW-0433">Leucine-rich repeat</keyword>
<feature type="signal peptide" evidence="3">
    <location>
        <begin position="1"/>
        <end position="20"/>
    </location>
</feature>
<keyword evidence="3" id="KW-0732">Signal</keyword>
<dbReference type="Proteomes" id="UP001597441">
    <property type="component" value="Unassembled WGS sequence"/>
</dbReference>
<sequence>MVYKINFFTLCLFLISTFCASQNTFVPDDNFEQALINLGFDSGPLDDFVPTANINTVTNLDVASQNILDLTGIQDFAAISILDCSENNLASLPITSNTNLTELYCNNNALTTLNVSALTALRILWCDFNQLTTINVANNPNLISLTCGNNFISSLNTTQNPNLNVLVCENNQISNIDVSQNTTLNSFLIRGNLLTNLDVSQNSNLAFLDCGINQLTNLDVSQNLNLRVLLCFNNLLTNLDVSQNTLLSDLSCEFNQITQLDMSRNTSLVNLNCSNNNLCWLNIKNGTNENATIMNFELNANLNCVVVDDASLSFPNWIPASFSNYVNQLSDCGNFVPVDTLQNFIGASYVLPVLNNGNYFTQSGGNGLPLQAGDIISTTQTIYIYNETVCDSNESQFTVSINLDIANNDYYIPKYFTPNNDGNHDYWNVIDNNNSVNHIVIYNRYGKFLKFMLPTSQGWDGTLNGSHLPVDSYWYKITLNNKTVIRGFFALKR</sequence>
<dbReference type="EMBL" id="JBHULK010000006">
    <property type="protein sequence ID" value="MFD2536187.1"/>
    <property type="molecule type" value="Genomic_DNA"/>
</dbReference>
<dbReference type="PANTHER" id="PTHR47566">
    <property type="match status" value="1"/>
</dbReference>
<dbReference type="RefSeq" id="WP_388020134.1">
    <property type="nucleotide sequence ID" value="NZ_JBHUDT010000006.1"/>
</dbReference>
<evidence type="ECO:0000313" key="5">
    <source>
        <dbReference type="Proteomes" id="UP001597441"/>
    </source>
</evidence>
<evidence type="ECO:0000256" key="1">
    <source>
        <dbReference type="ARBA" id="ARBA00022614"/>
    </source>
</evidence>
<keyword evidence="2" id="KW-0677">Repeat</keyword>
<dbReference type="InterPro" id="IPR026341">
    <property type="entry name" value="T9SS_type_B"/>
</dbReference>
<evidence type="ECO:0000313" key="4">
    <source>
        <dbReference type="EMBL" id="MFD2536187.1"/>
    </source>
</evidence>
<comment type="caution">
    <text evidence="4">The sequence shown here is derived from an EMBL/GenBank/DDBJ whole genome shotgun (WGS) entry which is preliminary data.</text>
</comment>
<dbReference type="SUPFAM" id="SSF52058">
    <property type="entry name" value="L domain-like"/>
    <property type="match status" value="1"/>
</dbReference>
<dbReference type="InterPro" id="IPR052574">
    <property type="entry name" value="CDIRP"/>
</dbReference>
<dbReference type="NCBIfam" id="TIGR04131">
    <property type="entry name" value="Bac_Flav_CTERM"/>
    <property type="match status" value="1"/>
</dbReference>
<dbReference type="Pfam" id="PF12799">
    <property type="entry name" value="LRR_4"/>
    <property type="match status" value="1"/>
</dbReference>
<organism evidence="4 5">
    <name type="scientific">Gelatiniphilus marinus</name>
    <dbReference type="NCBI Taxonomy" id="1759464"/>
    <lineage>
        <taxon>Bacteria</taxon>
        <taxon>Pseudomonadati</taxon>
        <taxon>Bacteroidota</taxon>
        <taxon>Flavobacteriia</taxon>
        <taxon>Flavobacteriales</taxon>
        <taxon>Flavobacteriaceae</taxon>
        <taxon>Gelatiniphilus</taxon>
    </lineage>
</organism>
<keyword evidence="5" id="KW-1185">Reference proteome</keyword>
<dbReference type="Gene3D" id="3.80.10.10">
    <property type="entry name" value="Ribonuclease Inhibitor"/>
    <property type="match status" value="1"/>
</dbReference>
<dbReference type="InterPro" id="IPR032675">
    <property type="entry name" value="LRR_dom_sf"/>
</dbReference>
<accession>A0ABW5JXD0</accession>
<evidence type="ECO:0000256" key="2">
    <source>
        <dbReference type="ARBA" id="ARBA00022737"/>
    </source>
</evidence>
<dbReference type="InterPro" id="IPR025875">
    <property type="entry name" value="Leu-rich_rpt_4"/>
</dbReference>
<protein>
    <submittedName>
        <fullName evidence="4">T9SS type B sorting domain-containing protein</fullName>
    </submittedName>
</protein>
<proteinExistence type="predicted"/>